<dbReference type="Gene3D" id="3.40.630.10">
    <property type="entry name" value="Zn peptidases"/>
    <property type="match status" value="1"/>
</dbReference>
<dbReference type="InterPro" id="IPR007484">
    <property type="entry name" value="Peptidase_M28"/>
</dbReference>
<dbReference type="PANTHER" id="PTHR12053">
    <property type="entry name" value="PROTEASE FAMILY M28 PLASMA GLUTAMATE CARBOXYPEPTIDASE-RELATED"/>
    <property type="match status" value="1"/>
</dbReference>
<gene>
    <name evidence="22" type="ORF">KYD98_13945</name>
</gene>
<reference evidence="22 23" key="1">
    <citation type="submission" date="2021-07" db="EMBL/GenBank/DDBJ databases">
        <title>Clostridium weizhouense sp. nov., an anaerobic bacterium isolated from activated sludge of Petroleum wastewater.</title>
        <authorList>
            <person name="Li Q."/>
        </authorList>
    </citation>
    <scope>NUCLEOTIDE SEQUENCE [LARGE SCALE GENOMIC DNA]</scope>
    <source>
        <strain evidence="22 23">YB-6</strain>
    </source>
</reference>
<comment type="subunit">
    <text evidence="19">Homodimer. The monomeric form is inactive while the homodimer is active.</text>
</comment>
<evidence type="ECO:0000259" key="21">
    <source>
        <dbReference type="Pfam" id="PF04389"/>
    </source>
</evidence>
<dbReference type="RefSeq" id="WP_219780656.1">
    <property type="nucleotide sequence ID" value="NZ_JAHXPT010000012.1"/>
</dbReference>
<feature type="domain" description="Peptidase M28" evidence="21">
    <location>
        <begin position="209"/>
        <end position="390"/>
    </location>
</feature>
<evidence type="ECO:0000256" key="5">
    <source>
        <dbReference type="ARBA" id="ARBA00014116"/>
    </source>
</evidence>
<evidence type="ECO:0000256" key="11">
    <source>
        <dbReference type="ARBA" id="ARBA00022801"/>
    </source>
</evidence>
<dbReference type="SUPFAM" id="SSF53187">
    <property type="entry name" value="Zn-dependent exopeptidases"/>
    <property type="match status" value="1"/>
</dbReference>
<evidence type="ECO:0000256" key="15">
    <source>
        <dbReference type="ARBA" id="ARBA00023049"/>
    </source>
</evidence>
<dbReference type="Pfam" id="PF04389">
    <property type="entry name" value="Peptidase_M28"/>
    <property type="match status" value="1"/>
</dbReference>
<evidence type="ECO:0000256" key="8">
    <source>
        <dbReference type="ARBA" id="ARBA00022670"/>
    </source>
</evidence>
<organism evidence="22 23">
    <name type="scientific">Clostridium weizhouense</name>
    <dbReference type="NCBI Taxonomy" id="2859781"/>
    <lineage>
        <taxon>Bacteria</taxon>
        <taxon>Bacillati</taxon>
        <taxon>Bacillota</taxon>
        <taxon>Clostridia</taxon>
        <taxon>Eubacteriales</taxon>
        <taxon>Clostridiaceae</taxon>
        <taxon>Clostridium</taxon>
    </lineage>
</organism>
<dbReference type="PANTHER" id="PTHR12053:SF3">
    <property type="entry name" value="CARBOXYPEPTIDASE Q"/>
    <property type="match status" value="1"/>
</dbReference>
<keyword evidence="13" id="KW-0862">Zinc</keyword>
<keyword evidence="6" id="KW-0964">Secreted</keyword>
<keyword evidence="8" id="KW-0645">Protease</keyword>
<evidence type="ECO:0000256" key="4">
    <source>
        <dbReference type="ARBA" id="ARBA00004613"/>
    </source>
</evidence>
<keyword evidence="18" id="KW-0458">Lysosome</keyword>
<evidence type="ECO:0000256" key="12">
    <source>
        <dbReference type="ARBA" id="ARBA00022824"/>
    </source>
</evidence>
<comment type="subcellular location">
    <subcellularLocation>
        <location evidence="1">Endoplasmic reticulum</location>
    </subcellularLocation>
    <subcellularLocation>
        <location evidence="3">Golgi apparatus</location>
    </subcellularLocation>
    <subcellularLocation>
        <location evidence="2">Lysosome</location>
    </subcellularLocation>
    <subcellularLocation>
        <location evidence="4">Secreted</location>
    </subcellularLocation>
</comment>
<sequence>MNNSELLKLITRERPVGTETNAEILNYLEQEFMDTGYEVTSLPFDCVVWKHKKSKMKVENIELEINPSPFSKPFNGSGKAVIIEYLKQLQNQNLSGKIIVLCGGLTERPLQPKDFPFYYPDEDKVIISLLESQKPKAIICITGKSQLNGMNPFAMFEDGNFSIPSAYMSVDILPQLKKLINKSKVISLSINSENIMARSRQLVAHKKAINSKRKIVICAHMDTKYNTLGALDNSTGVCVLMKIMNYFKQVSYPINIDFVPFNSEEYFGANGEVNYLNYINNNENENEILLVVNIDSPCHINSQTAISYYNMDANIQSIINSIIERHKNIVKGNEWYAGDHCAFALKGIPCLAVTSSDLFDGALEYTHTPKDTLNTIDLQLITTTAKFISDVIKKLDLNFN</sequence>
<keyword evidence="17" id="KW-0325">Glycoprotein</keyword>
<evidence type="ECO:0000256" key="10">
    <source>
        <dbReference type="ARBA" id="ARBA00022729"/>
    </source>
</evidence>
<keyword evidence="15" id="KW-0482">Metalloprotease</keyword>
<dbReference type="Gene3D" id="3.50.30.30">
    <property type="match status" value="1"/>
</dbReference>
<evidence type="ECO:0000256" key="13">
    <source>
        <dbReference type="ARBA" id="ARBA00022833"/>
    </source>
</evidence>
<evidence type="ECO:0000256" key="18">
    <source>
        <dbReference type="ARBA" id="ARBA00023228"/>
    </source>
</evidence>
<dbReference type="Proteomes" id="UP001519921">
    <property type="component" value="Unassembled WGS sequence"/>
</dbReference>
<dbReference type="EMBL" id="JAHXPT010000012">
    <property type="protein sequence ID" value="MBW6411190.1"/>
    <property type="molecule type" value="Genomic_DNA"/>
</dbReference>
<evidence type="ECO:0000313" key="23">
    <source>
        <dbReference type="Proteomes" id="UP001519921"/>
    </source>
</evidence>
<evidence type="ECO:0000256" key="2">
    <source>
        <dbReference type="ARBA" id="ARBA00004371"/>
    </source>
</evidence>
<keyword evidence="14" id="KW-0333">Golgi apparatus</keyword>
<evidence type="ECO:0000256" key="1">
    <source>
        <dbReference type="ARBA" id="ARBA00004240"/>
    </source>
</evidence>
<comment type="caution">
    <text evidence="22">The sequence shown here is derived from an EMBL/GenBank/DDBJ whole genome shotgun (WGS) entry which is preliminary data.</text>
</comment>
<keyword evidence="23" id="KW-1185">Reference proteome</keyword>
<evidence type="ECO:0000256" key="20">
    <source>
        <dbReference type="ARBA" id="ARBA00033328"/>
    </source>
</evidence>
<name>A0ABS7AR88_9CLOT</name>
<keyword evidence="12" id="KW-0256">Endoplasmic reticulum</keyword>
<proteinExistence type="predicted"/>
<evidence type="ECO:0000256" key="7">
    <source>
        <dbReference type="ARBA" id="ARBA00022645"/>
    </source>
</evidence>
<keyword evidence="11" id="KW-0378">Hydrolase</keyword>
<dbReference type="InterPro" id="IPR039866">
    <property type="entry name" value="CPQ"/>
</dbReference>
<evidence type="ECO:0000313" key="22">
    <source>
        <dbReference type="EMBL" id="MBW6411190.1"/>
    </source>
</evidence>
<evidence type="ECO:0000256" key="6">
    <source>
        <dbReference type="ARBA" id="ARBA00022525"/>
    </source>
</evidence>
<evidence type="ECO:0000256" key="14">
    <source>
        <dbReference type="ARBA" id="ARBA00023034"/>
    </source>
</evidence>
<keyword evidence="10" id="KW-0732">Signal</keyword>
<protein>
    <recommendedName>
        <fullName evidence="5">Carboxypeptidase Q</fullName>
    </recommendedName>
    <alternativeName>
        <fullName evidence="20">Plasma glutamate carboxypeptidase</fullName>
    </alternativeName>
</protein>
<evidence type="ECO:0000256" key="16">
    <source>
        <dbReference type="ARBA" id="ARBA00023145"/>
    </source>
</evidence>
<evidence type="ECO:0000256" key="17">
    <source>
        <dbReference type="ARBA" id="ARBA00023180"/>
    </source>
</evidence>
<accession>A0ABS7AR88</accession>
<evidence type="ECO:0000256" key="9">
    <source>
        <dbReference type="ARBA" id="ARBA00022723"/>
    </source>
</evidence>
<keyword evidence="7" id="KW-0121">Carboxypeptidase</keyword>
<keyword evidence="9" id="KW-0479">Metal-binding</keyword>
<evidence type="ECO:0000256" key="19">
    <source>
        <dbReference type="ARBA" id="ARBA00025833"/>
    </source>
</evidence>
<keyword evidence="16" id="KW-0865">Zymogen</keyword>
<evidence type="ECO:0000256" key="3">
    <source>
        <dbReference type="ARBA" id="ARBA00004555"/>
    </source>
</evidence>